<keyword evidence="4" id="KW-1185">Reference proteome</keyword>
<sequence length="548" mass="58609">MKITMVELLALLSTGCVLLGVTLAAETNKRQSQQPQREQQLGRNKRGLLSALFGGGGAEEPAQQAMEVPPAEVVPIYGDPAQPPVHLLYGHSTGLPGPYPPYPVMFIPGTPSLTDGTRPGPYLPVMAYGGIGSGGAAVQFQPAAGDSNYLPAVVGWPEANSLPTQELASPGEATTARTKPTVDQPLDVSKSAYLQKLNLSPADEAELRRLSKQLGVTDFEHLPPFEDVMALLGTTTSAETIKAIKEYASTPDGLELIKDYVMSYQPAKRISLGKQPYTEGNELEEEEEGDSGTLEATSPATPDVGFFARHLRRLKSILTFGYFGGAEEVSSVTPVETPATEPQPPVAPVEVTSEVTPFVVRSEFPAFEVRDGGVRGLPVAHYLIPIRALPPHAPDVLSYAPDHRYASTLPFPLALHYPPESQYPNPFTMRSAGDQGTLPVQEEVTVTTTTTLPPPTDAFRRETTVAPQRAAPPTQPTGEVHTFERADLEQTERTTTPPAGTISEPSTSDNASTLDVVAPPRDTGLGPIVVESEVLDTTELSTNTLDEH</sequence>
<feature type="region of interest" description="Disordered" evidence="1">
    <location>
        <begin position="487"/>
        <end position="527"/>
    </location>
</feature>
<evidence type="ECO:0000313" key="4">
    <source>
        <dbReference type="Proteomes" id="UP000075880"/>
    </source>
</evidence>
<feature type="compositionally biased region" description="Polar residues" evidence="1">
    <location>
        <begin position="493"/>
        <end position="513"/>
    </location>
</feature>
<accession>A0AAG5DDN0</accession>
<feature type="compositionally biased region" description="Acidic residues" evidence="1">
    <location>
        <begin position="281"/>
        <end position="290"/>
    </location>
</feature>
<feature type="region of interest" description="Disordered" evidence="1">
    <location>
        <begin position="273"/>
        <end position="300"/>
    </location>
</feature>
<reference evidence="3" key="1">
    <citation type="submission" date="2024-04" db="UniProtKB">
        <authorList>
            <consortium name="EnsemblMetazoa"/>
        </authorList>
    </citation>
    <scope>IDENTIFICATION</scope>
    <source>
        <strain evidence="3">EBRO</strain>
    </source>
</reference>
<feature type="chain" id="PRO_5042529119" evidence="2">
    <location>
        <begin position="25"/>
        <end position="548"/>
    </location>
</feature>
<keyword evidence="2" id="KW-0732">Signal</keyword>
<dbReference type="AlphaFoldDB" id="A0AAG5DDN0"/>
<dbReference type="Proteomes" id="UP000075880">
    <property type="component" value="Unassembled WGS sequence"/>
</dbReference>
<feature type="signal peptide" evidence="2">
    <location>
        <begin position="1"/>
        <end position="24"/>
    </location>
</feature>
<evidence type="ECO:0000256" key="2">
    <source>
        <dbReference type="SAM" id="SignalP"/>
    </source>
</evidence>
<organism evidence="3 4">
    <name type="scientific">Anopheles atroparvus</name>
    <name type="common">European mosquito</name>
    <dbReference type="NCBI Taxonomy" id="41427"/>
    <lineage>
        <taxon>Eukaryota</taxon>
        <taxon>Metazoa</taxon>
        <taxon>Ecdysozoa</taxon>
        <taxon>Arthropoda</taxon>
        <taxon>Hexapoda</taxon>
        <taxon>Insecta</taxon>
        <taxon>Pterygota</taxon>
        <taxon>Neoptera</taxon>
        <taxon>Endopterygota</taxon>
        <taxon>Diptera</taxon>
        <taxon>Nematocera</taxon>
        <taxon>Culicoidea</taxon>
        <taxon>Culicidae</taxon>
        <taxon>Anophelinae</taxon>
        <taxon>Anopheles</taxon>
    </lineage>
</organism>
<proteinExistence type="predicted"/>
<name>A0AAG5DDN0_ANOAO</name>
<evidence type="ECO:0000256" key="1">
    <source>
        <dbReference type="SAM" id="MobiDB-lite"/>
    </source>
</evidence>
<dbReference type="EnsemblMetazoa" id="ENSAATROPT009780">
    <property type="protein sequence ID" value="ENSAATROPP008848"/>
    <property type="gene ID" value="ENSAATROPG007975"/>
</dbReference>
<protein>
    <submittedName>
        <fullName evidence="3">Uncharacterized protein</fullName>
    </submittedName>
</protein>
<evidence type="ECO:0000313" key="3">
    <source>
        <dbReference type="EnsemblMetazoa" id="ENSAATROPP008848"/>
    </source>
</evidence>